<dbReference type="KEGG" id="pfj:MYCFIDRAFT_173391"/>
<name>M3B4V5_PSEFD</name>
<feature type="signal peptide" evidence="2">
    <location>
        <begin position="1"/>
        <end position="16"/>
    </location>
</feature>
<dbReference type="EMBL" id="KB446557">
    <property type="protein sequence ID" value="EME84387.1"/>
    <property type="molecule type" value="Genomic_DNA"/>
</dbReference>
<evidence type="ECO:0000256" key="2">
    <source>
        <dbReference type="SAM" id="SignalP"/>
    </source>
</evidence>
<dbReference type="VEuPathDB" id="FungiDB:MYCFIDRAFT_173391"/>
<sequence length="469" mass="53512">MVRFSCRVLFFLVADTSSPSGTNKGKFFGLLSWKLPSCKLRMKISFFRSSQSLYTPKHSCTYVSKMATLMRRFLADSLTAVKNVFSRTSSPNAAANANSNADKQSTRRTRQPASPAPLAGPRVISGRVPSSTPSKRRRPCRNIEDYKFRLERLITGIDSLENVEELRDERQYQIADIMMISDIDPTVDQRIDTLIEQQDRAEVLIDKRLKILQTDADALVQSLEPDTPTDRPPLLPFYLRSQLKTYDRARSIYQTQVTQTSNSQHHLDKISAILLQANEQQARHGWLYTRSYIERLHVRRAGICKQRRVAESCRQRFALELRKLCKKHVPKTLQDENFPGLFSNRMAGEMRRRDGKTLSSDVMGVLLGDVFLYVSLVDITTSSDSVVRVATQQAQWSFRYGEGVRVSSRWRKGRQSITIDAYSSLAKALWKLLASVRHEKVPGQYCERPFLVHGVGEQSELSLVSIELL</sequence>
<evidence type="ECO:0000313" key="3">
    <source>
        <dbReference type="EMBL" id="EME84387.1"/>
    </source>
</evidence>
<dbReference type="AlphaFoldDB" id="M3B4V5"/>
<accession>M3B4V5</accession>
<dbReference type="eggNOG" id="ENOG502RHKN">
    <property type="taxonomic scope" value="Eukaryota"/>
</dbReference>
<dbReference type="RefSeq" id="XP_007925011.1">
    <property type="nucleotide sequence ID" value="XM_007926820.1"/>
</dbReference>
<organism evidence="3 4">
    <name type="scientific">Pseudocercospora fijiensis (strain CIRAD86)</name>
    <name type="common">Black leaf streak disease fungus</name>
    <name type="synonym">Mycosphaerella fijiensis</name>
    <dbReference type="NCBI Taxonomy" id="383855"/>
    <lineage>
        <taxon>Eukaryota</taxon>
        <taxon>Fungi</taxon>
        <taxon>Dikarya</taxon>
        <taxon>Ascomycota</taxon>
        <taxon>Pezizomycotina</taxon>
        <taxon>Dothideomycetes</taxon>
        <taxon>Dothideomycetidae</taxon>
        <taxon>Mycosphaerellales</taxon>
        <taxon>Mycosphaerellaceae</taxon>
        <taxon>Pseudocercospora</taxon>
    </lineage>
</organism>
<feature type="compositionally biased region" description="Low complexity" evidence="1">
    <location>
        <begin position="89"/>
        <end position="101"/>
    </location>
</feature>
<protein>
    <submittedName>
        <fullName evidence="3">Uncharacterized protein</fullName>
    </submittedName>
</protein>
<feature type="chain" id="PRO_5004031193" evidence="2">
    <location>
        <begin position="17"/>
        <end position="469"/>
    </location>
</feature>
<dbReference type="OrthoDB" id="3637007at2759"/>
<evidence type="ECO:0000313" key="4">
    <source>
        <dbReference type="Proteomes" id="UP000016932"/>
    </source>
</evidence>
<dbReference type="GeneID" id="19332981"/>
<dbReference type="HOGENOM" id="CLU_582812_0_0_1"/>
<gene>
    <name evidence="3" type="ORF">MYCFIDRAFT_173391</name>
</gene>
<proteinExistence type="predicted"/>
<reference evidence="3 4" key="1">
    <citation type="journal article" date="2012" name="PLoS Pathog.">
        <title>Diverse lifestyles and strategies of plant pathogenesis encoded in the genomes of eighteen Dothideomycetes fungi.</title>
        <authorList>
            <person name="Ohm R.A."/>
            <person name="Feau N."/>
            <person name="Henrissat B."/>
            <person name="Schoch C.L."/>
            <person name="Horwitz B.A."/>
            <person name="Barry K.W."/>
            <person name="Condon B.J."/>
            <person name="Copeland A.C."/>
            <person name="Dhillon B."/>
            <person name="Glaser F."/>
            <person name="Hesse C.N."/>
            <person name="Kosti I."/>
            <person name="LaButti K."/>
            <person name="Lindquist E.A."/>
            <person name="Lucas S."/>
            <person name="Salamov A.A."/>
            <person name="Bradshaw R.E."/>
            <person name="Ciuffetti L."/>
            <person name="Hamelin R.C."/>
            <person name="Kema G.H.J."/>
            <person name="Lawrence C."/>
            <person name="Scott J.A."/>
            <person name="Spatafora J.W."/>
            <person name="Turgeon B.G."/>
            <person name="de Wit P.J.G.M."/>
            <person name="Zhong S."/>
            <person name="Goodwin S.B."/>
            <person name="Grigoriev I.V."/>
        </authorList>
    </citation>
    <scope>NUCLEOTIDE SEQUENCE [LARGE SCALE GENOMIC DNA]</scope>
    <source>
        <strain evidence="3 4">CIRAD86</strain>
    </source>
</reference>
<evidence type="ECO:0000256" key="1">
    <source>
        <dbReference type="SAM" id="MobiDB-lite"/>
    </source>
</evidence>
<feature type="region of interest" description="Disordered" evidence="1">
    <location>
        <begin position="89"/>
        <end position="140"/>
    </location>
</feature>
<keyword evidence="4" id="KW-1185">Reference proteome</keyword>
<keyword evidence="2" id="KW-0732">Signal</keyword>
<dbReference type="Proteomes" id="UP000016932">
    <property type="component" value="Unassembled WGS sequence"/>
</dbReference>